<dbReference type="Proteomes" id="UP000594464">
    <property type="component" value="Chromosome"/>
</dbReference>
<evidence type="ECO:0000313" key="1">
    <source>
        <dbReference type="EMBL" id="QPJ65894.1"/>
    </source>
</evidence>
<proteinExistence type="predicted"/>
<name>A0A7T0C3L9_9BACT</name>
<reference evidence="2" key="1">
    <citation type="submission" date="2020-02" db="EMBL/GenBank/DDBJ databases">
        <title>Genomic and physiological characterization of two novel Nitrospinaceae genera.</title>
        <authorList>
            <person name="Mueller A.J."/>
            <person name="Jung M.-Y."/>
            <person name="Strachan C.R."/>
            <person name="Herbold C.W."/>
            <person name="Kirkegaard R.H."/>
            <person name="Daims H."/>
        </authorList>
    </citation>
    <scope>NUCLEOTIDE SEQUENCE [LARGE SCALE GENOMIC DNA]</scope>
</reference>
<accession>A0A7T0C3L9</accession>
<sequence length="131" mass="14919">MQIDDKGKIWVKGSFRPVPAVRVGDAFHLLGNEMDHEPDVWLEGEYLYVDWHDPKARVRLGRRIPLGLEAKIPGTLFNGFEQTKHQDVLSVDFNAEGVESVTFKADEYLARNLSSLSGNEFFQQMLIEKNG</sequence>
<gene>
    <name evidence="1" type="ORF">G3M78_11015</name>
</gene>
<protein>
    <submittedName>
        <fullName evidence="1">Uncharacterized protein</fullName>
    </submittedName>
</protein>
<organism evidence="1 2">
    <name type="scientific">Candidatus Nitrohelix vancouverensis</name>
    <dbReference type="NCBI Taxonomy" id="2705534"/>
    <lineage>
        <taxon>Bacteria</taxon>
        <taxon>Pseudomonadati</taxon>
        <taxon>Nitrospinota/Tectimicrobiota group</taxon>
        <taxon>Nitrospinota</taxon>
        <taxon>Nitrospinia</taxon>
        <taxon>Nitrospinales</taxon>
        <taxon>Nitrospinaceae</taxon>
        <taxon>Candidatus Nitrohelix</taxon>
    </lineage>
</organism>
<dbReference type="EMBL" id="CP048620">
    <property type="protein sequence ID" value="QPJ65894.1"/>
    <property type="molecule type" value="Genomic_DNA"/>
</dbReference>
<dbReference type="AlphaFoldDB" id="A0A7T0C3L9"/>
<evidence type="ECO:0000313" key="2">
    <source>
        <dbReference type="Proteomes" id="UP000594464"/>
    </source>
</evidence>
<dbReference type="KEGG" id="nva:G3M78_11015"/>